<evidence type="ECO:0000313" key="1">
    <source>
        <dbReference type="EMBL" id="KAI4299419.1"/>
    </source>
</evidence>
<reference evidence="1 2" key="1">
    <citation type="journal article" date="2022" name="DNA Res.">
        <title>Chromosomal-level genome assembly of the orchid tree Bauhinia variegata (Leguminosae; Cercidoideae) supports the allotetraploid origin hypothesis of Bauhinia.</title>
        <authorList>
            <person name="Zhong Y."/>
            <person name="Chen Y."/>
            <person name="Zheng D."/>
            <person name="Pang J."/>
            <person name="Liu Y."/>
            <person name="Luo S."/>
            <person name="Meng S."/>
            <person name="Qian L."/>
            <person name="Wei D."/>
            <person name="Dai S."/>
            <person name="Zhou R."/>
        </authorList>
    </citation>
    <scope>NUCLEOTIDE SEQUENCE [LARGE SCALE GENOMIC DNA]</scope>
    <source>
        <strain evidence="1">BV-YZ2020</strain>
    </source>
</reference>
<name>A0ACB9KPZ4_BAUVA</name>
<evidence type="ECO:0000313" key="2">
    <source>
        <dbReference type="Proteomes" id="UP000828941"/>
    </source>
</evidence>
<accession>A0ACB9KPZ4</accession>
<dbReference type="EMBL" id="CM039438">
    <property type="protein sequence ID" value="KAI4299419.1"/>
    <property type="molecule type" value="Genomic_DNA"/>
</dbReference>
<organism evidence="1 2">
    <name type="scientific">Bauhinia variegata</name>
    <name type="common">Purple orchid tree</name>
    <name type="synonym">Phanera variegata</name>
    <dbReference type="NCBI Taxonomy" id="167791"/>
    <lineage>
        <taxon>Eukaryota</taxon>
        <taxon>Viridiplantae</taxon>
        <taxon>Streptophyta</taxon>
        <taxon>Embryophyta</taxon>
        <taxon>Tracheophyta</taxon>
        <taxon>Spermatophyta</taxon>
        <taxon>Magnoliopsida</taxon>
        <taxon>eudicotyledons</taxon>
        <taxon>Gunneridae</taxon>
        <taxon>Pentapetalae</taxon>
        <taxon>rosids</taxon>
        <taxon>fabids</taxon>
        <taxon>Fabales</taxon>
        <taxon>Fabaceae</taxon>
        <taxon>Cercidoideae</taxon>
        <taxon>Cercideae</taxon>
        <taxon>Bauhiniinae</taxon>
        <taxon>Bauhinia</taxon>
    </lineage>
</organism>
<sequence length="66" mass="7508">MIAIIQLTLVPIPLEKNVVVIEEIRKGQPYPVWSSNSTAQIQGQSNRMCERLRADNPRWKITTSTS</sequence>
<protein>
    <submittedName>
        <fullName evidence="1">Uncharacterized protein</fullName>
    </submittedName>
</protein>
<comment type="caution">
    <text evidence="1">The sequence shown here is derived from an EMBL/GenBank/DDBJ whole genome shotgun (WGS) entry which is preliminary data.</text>
</comment>
<proteinExistence type="predicted"/>
<gene>
    <name evidence="1" type="ORF">L6164_032885</name>
</gene>
<dbReference type="Proteomes" id="UP000828941">
    <property type="component" value="Chromosome 13"/>
</dbReference>
<keyword evidence="2" id="KW-1185">Reference proteome</keyword>